<dbReference type="Proteomes" id="UP000253729">
    <property type="component" value="Unassembled WGS sequence"/>
</dbReference>
<dbReference type="AlphaFoldDB" id="A0A3F3PKC1"/>
<gene>
    <name evidence="1" type="ORF">BDQ94DRAFT_163768</name>
</gene>
<protein>
    <submittedName>
        <fullName evidence="1">Uncharacterized protein</fullName>
    </submittedName>
</protein>
<keyword evidence="2" id="KW-1185">Reference proteome</keyword>
<accession>A0A3F3PKC1</accession>
<dbReference type="GeneID" id="38138172"/>
<evidence type="ECO:0000313" key="2">
    <source>
        <dbReference type="Proteomes" id="UP000253729"/>
    </source>
</evidence>
<name>A0A3F3PKC1_9EURO</name>
<sequence>MAAEHYTTGIGATLYKVHVEGGEVGLVGRQIATKLSGEPSRYPPFTSSTAPVVVQRAASCTVKYFVSPSGNGQRPDIMYISGRRNGDKNGPRINRDHKYKADYRFHELRCHGFGIEGEELSVMKELSICPFENLFERAKGGGKVLSKCKRLMNPCNSNSQLFKMLSLRTRQSCLTERPGDDYSNGPIRRTCQLFTLSPQSGKTTLYAVTTPSSVVTPLRMRSLVTIHNTAIVYLFLPKRPWQFGSILAWMRCKDNVAQEMARSTRWQECSIKTALTYLTTSADKSSLEMRHLALKRCIATATWTKQGPAVNPSDNARLSNEAAKQRLRKSGYPQIFDFTHSHKDNELKLGPAELLFNCQYMDESAQARISGVRISMDQPARSMVNIQGVQMPWLTESTQSQPVGGLHEISHTEGRSRLFCPVFQAIIVARISSLSP</sequence>
<dbReference type="RefSeq" id="XP_026620265.1">
    <property type="nucleotide sequence ID" value="XM_026769816.1"/>
</dbReference>
<reference evidence="1 2" key="1">
    <citation type="submission" date="2018-07" db="EMBL/GenBank/DDBJ databases">
        <title>The genomes of Aspergillus section Nigri reveals drivers in fungal speciation.</title>
        <authorList>
            <consortium name="DOE Joint Genome Institute"/>
            <person name="Vesth T.C."/>
            <person name="Nybo J."/>
            <person name="Theobald S."/>
            <person name="Brandl J."/>
            <person name="Frisvad J.C."/>
            <person name="Nielsen K.F."/>
            <person name="Lyhne E.K."/>
            <person name="Kogle M.E."/>
            <person name="Kuo A."/>
            <person name="Riley R."/>
            <person name="Clum A."/>
            <person name="Nolan M."/>
            <person name="Lipzen A."/>
            <person name="Salamov A."/>
            <person name="Henrissat B."/>
            <person name="Wiebenga A."/>
            <person name="De vries R.P."/>
            <person name="Grigoriev I.V."/>
            <person name="Mortensen U.H."/>
            <person name="Andersen M.R."/>
            <person name="Baker S.E."/>
        </authorList>
    </citation>
    <scope>NUCLEOTIDE SEQUENCE [LARGE SCALE GENOMIC DNA]</scope>
    <source>
        <strain evidence="1 2">CBS 139.54b</strain>
    </source>
</reference>
<dbReference type="EMBL" id="KZ852095">
    <property type="protein sequence ID" value="RDH27243.1"/>
    <property type="molecule type" value="Genomic_DNA"/>
</dbReference>
<proteinExistence type="predicted"/>
<evidence type="ECO:0000313" key="1">
    <source>
        <dbReference type="EMBL" id="RDH27243.1"/>
    </source>
</evidence>
<organism evidence="1 2">
    <name type="scientific">Aspergillus welwitschiae</name>
    <dbReference type="NCBI Taxonomy" id="1341132"/>
    <lineage>
        <taxon>Eukaryota</taxon>
        <taxon>Fungi</taxon>
        <taxon>Dikarya</taxon>
        <taxon>Ascomycota</taxon>
        <taxon>Pezizomycotina</taxon>
        <taxon>Eurotiomycetes</taxon>
        <taxon>Eurotiomycetidae</taxon>
        <taxon>Eurotiales</taxon>
        <taxon>Aspergillaceae</taxon>
        <taxon>Aspergillus</taxon>
        <taxon>Aspergillus subgen. Circumdati</taxon>
    </lineage>
</organism>